<comment type="similarity">
    <text evidence="2">Belongs to the pterin-4-alpha-carbinolamine dehydratase family.</text>
</comment>
<organism evidence="6 7">
    <name type="scientific">Drechslerella stenobrocha 248</name>
    <dbReference type="NCBI Taxonomy" id="1043628"/>
    <lineage>
        <taxon>Eukaryota</taxon>
        <taxon>Fungi</taxon>
        <taxon>Dikarya</taxon>
        <taxon>Ascomycota</taxon>
        <taxon>Pezizomycotina</taxon>
        <taxon>Orbiliomycetes</taxon>
        <taxon>Orbiliales</taxon>
        <taxon>Orbiliaceae</taxon>
        <taxon>Drechslerella</taxon>
    </lineage>
</organism>
<dbReference type="EC" id="4.2.1.96" evidence="3"/>
<accession>W7HXB9</accession>
<dbReference type="Pfam" id="PF01329">
    <property type="entry name" value="Pterin_4a"/>
    <property type="match status" value="1"/>
</dbReference>
<name>W7HXB9_9PEZI</name>
<dbReference type="Gene3D" id="3.30.1360.20">
    <property type="entry name" value="Transcriptional coactivator/pterin dehydratase"/>
    <property type="match status" value="1"/>
</dbReference>
<dbReference type="HOGENOM" id="CLU_574944_0_0_1"/>
<dbReference type="InterPro" id="IPR001533">
    <property type="entry name" value="Pterin_deHydtase"/>
</dbReference>
<evidence type="ECO:0000256" key="2">
    <source>
        <dbReference type="ARBA" id="ARBA00006472"/>
    </source>
</evidence>
<evidence type="ECO:0000256" key="5">
    <source>
        <dbReference type="SAM" id="MobiDB-lite"/>
    </source>
</evidence>
<keyword evidence="4" id="KW-0456">Lyase</keyword>
<dbReference type="GO" id="GO:0006729">
    <property type="term" value="P:tetrahydrobiopterin biosynthetic process"/>
    <property type="evidence" value="ECO:0007669"/>
    <property type="project" value="InterPro"/>
</dbReference>
<dbReference type="EMBL" id="KI966435">
    <property type="protein sequence ID" value="EWC44762.1"/>
    <property type="molecule type" value="Genomic_DNA"/>
</dbReference>
<sequence length="475" mass="52143">MQTFRYYARRLPGAVANAAPASTAAASRSPAVPAAAVNPRSRPSVAAATSATTFHNLTTRRGYATDPKFNEFEYEDDPSDAGGTFVYRPPRDKPHFDGTGGGNTSEQSSRNVPWNAGMISKREVMSPEEARKVYQEFKSHKAVITPGPTDPPGYEPREVNILWRRTSPPERLATSISRLCYNPCYRVAKVPGPDCVNSADLVTVELGYASPALPLEPRPMHRLWKEWKISEGGAAIEKIFRFPNRAMALKFVGGLQYIMKIKISKRECLEHFPSIGIEGRRAFIRWGTHDPEPGISSFDIYCAKQTDRWAGTCGVKDALPEVTKWTFKVDVQKDTKTATKRPVEPILSDTDLSSEVPKPLSTRLLPAIQALVQAKNSLQASGTTANSSVDTLEQVKKNVLQTAQDLIRTADELEQASLDILQGKSSINLAADMSEMELEDEKAFEEAAREETAEAGAAVDGEAAVKDLGEEKSQQ</sequence>
<dbReference type="SUPFAM" id="SSF55248">
    <property type="entry name" value="PCD-like"/>
    <property type="match status" value="1"/>
</dbReference>
<dbReference type="AlphaFoldDB" id="W7HXB9"/>
<comment type="catalytic activity">
    <reaction evidence="1">
        <text>(4aS,6R)-4a-hydroxy-L-erythro-5,6,7,8-tetrahydrobiopterin = (6R)-L-erythro-6,7-dihydrobiopterin + H2O</text>
        <dbReference type="Rhea" id="RHEA:11920"/>
        <dbReference type="ChEBI" id="CHEBI:15377"/>
        <dbReference type="ChEBI" id="CHEBI:15642"/>
        <dbReference type="ChEBI" id="CHEBI:43120"/>
        <dbReference type="EC" id="4.2.1.96"/>
    </reaction>
</comment>
<dbReference type="OrthoDB" id="5336233at2759"/>
<evidence type="ECO:0000256" key="4">
    <source>
        <dbReference type="ARBA" id="ARBA00023239"/>
    </source>
</evidence>
<dbReference type="Proteomes" id="UP000024837">
    <property type="component" value="Unassembled WGS sequence"/>
</dbReference>
<keyword evidence="7" id="KW-1185">Reference proteome</keyword>
<feature type="region of interest" description="Disordered" evidence="5">
    <location>
        <begin position="73"/>
        <end position="111"/>
    </location>
</feature>
<dbReference type="InterPro" id="IPR036428">
    <property type="entry name" value="PCD_sf"/>
</dbReference>
<evidence type="ECO:0000313" key="7">
    <source>
        <dbReference type="Proteomes" id="UP000024837"/>
    </source>
</evidence>
<proteinExistence type="inferred from homology"/>
<evidence type="ECO:0000313" key="6">
    <source>
        <dbReference type="EMBL" id="EWC44762.1"/>
    </source>
</evidence>
<evidence type="ECO:0000256" key="1">
    <source>
        <dbReference type="ARBA" id="ARBA00001554"/>
    </source>
</evidence>
<dbReference type="GO" id="GO:0008124">
    <property type="term" value="F:4-alpha-hydroxytetrahydrobiopterin dehydratase activity"/>
    <property type="evidence" value="ECO:0007669"/>
    <property type="project" value="UniProtKB-EC"/>
</dbReference>
<gene>
    <name evidence="6" type="ORF">DRE_06540</name>
</gene>
<evidence type="ECO:0000256" key="3">
    <source>
        <dbReference type="ARBA" id="ARBA00013252"/>
    </source>
</evidence>
<feature type="region of interest" description="Disordered" evidence="5">
    <location>
        <begin position="449"/>
        <end position="475"/>
    </location>
</feature>
<protein>
    <recommendedName>
        <fullName evidence="3">4a-hydroxytetrahydrobiopterin dehydratase</fullName>
        <ecNumber evidence="3">4.2.1.96</ecNumber>
    </recommendedName>
</protein>
<reference evidence="6 7" key="1">
    <citation type="submission" date="2013-05" db="EMBL/GenBank/DDBJ databases">
        <title>Drechslerella stenobrocha genome reveals carnivorous origination and mechanical trapping mechanism of predatory fungi.</title>
        <authorList>
            <person name="Liu X."/>
            <person name="Zhang W."/>
            <person name="Liu K."/>
        </authorList>
    </citation>
    <scope>NUCLEOTIDE SEQUENCE [LARGE SCALE GENOMIC DNA]</scope>
    <source>
        <strain evidence="6 7">248</strain>
    </source>
</reference>
<feature type="compositionally biased region" description="Basic and acidic residues" evidence="5">
    <location>
        <begin position="463"/>
        <end position="475"/>
    </location>
</feature>